<protein>
    <recommendedName>
        <fullName evidence="7">CstA N-terminal domain-containing protein</fullName>
    </recommendedName>
</protein>
<feature type="domain" description="CstA N-terminal" evidence="7">
    <location>
        <begin position="1"/>
        <end position="44"/>
    </location>
</feature>
<dbReference type="Pfam" id="PF02554">
    <property type="entry name" value="CstA"/>
    <property type="match status" value="2"/>
</dbReference>
<evidence type="ECO:0000313" key="8">
    <source>
        <dbReference type="EMBL" id="GAG10349.1"/>
    </source>
</evidence>
<organism evidence="8">
    <name type="scientific">marine sediment metagenome</name>
    <dbReference type="NCBI Taxonomy" id="412755"/>
    <lineage>
        <taxon>unclassified sequences</taxon>
        <taxon>metagenomes</taxon>
        <taxon>ecological metagenomes</taxon>
    </lineage>
</organism>
<dbReference type="AlphaFoldDB" id="X0UWX2"/>
<proteinExistence type="predicted"/>
<dbReference type="InterPro" id="IPR003706">
    <property type="entry name" value="CstA_N"/>
</dbReference>
<feature type="transmembrane region" description="Helical" evidence="6">
    <location>
        <begin position="217"/>
        <end position="240"/>
    </location>
</feature>
<comment type="subcellular location">
    <subcellularLocation>
        <location evidence="1">Cell membrane</location>
        <topology evidence="1">Multi-pass membrane protein</topology>
    </subcellularLocation>
</comment>
<dbReference type="PANTHER" id="PTHR30252">
    <property type="entry name" value="INNER MEMBRANE PEPTIDE TRANSPORTER"/>
    <property type="match status" value="1"/>
</dbReference>
<feature type="domain" description="CstA N-terminal" evidence="7">
    <location>
        <begin position="51"/>
        <end position="191"/>
    </location>
</feature>
<reference evidence="8" key="1">
    <citation type="journal article" date="2014" name="Front. Microbiol.">
        <title>High frequency of phylogenetically diverse reductive dehalogenase-homologous genes in deep subseafloor sedimentary metagenomes.</title>
        <authorList>
            <person name="Kawai M."/>
            <person name="Futagami T."/>
            <person name="Toyoda A."/>
            <person name="Takaki Y."/>
            <person name="Nishi S."/>
            <person name="Hori S."/>
            <person name="Arai W."/>
            <person name="Tsubouchi T."/>
            <person name="Morono Y."/>
            <person name="Uchiyama I."/>
            <person name="Ito T."/>
            <person name="Fujiyama A."/>
            <person name="Inagaki F."/>
            <person name="Takami H."/>
        </authorList>
    </citation>
    <scope>NUCLEOTIDE SEQUENCE</scope>
    <source>
        <strain evidence="8">Expedition CK06-06</strain>
    </source>
</reference>
<accession>X0UWX2</accession>
<evidence type="ECO:0000256" key="3">
    <source>
        <dbReference type="ARBA" id="ARBA00022692"/>
    </source>
</evidence>
<evidence type="ECO:0000256" key="1">
    <source>
        <dbReference type="ARBA" id="ARBA00004651"/>
    </source>
</evidence>
<keyword evidence="2" id="KW-1003">Cell membrane</keyword>
<feature type="transmembrane region" description="Helical" evidence="6">
    <location>
        <begin position="179"/>
        <end position="197"/>
    </location>
</feature>
<feature type="non-terminal residue" evidence="8">
    <location>
        <position position="1"/>
    </location>
</feature>
<dbReference type="GO" id="GO:0005886">
    <property type="term" value="C:plasma membrane"/>
    <property type="evidence" value="ECO:0007669"/>
    <property type="project" value="UniProtKB-SubCell"/>
</dbReference>
<evidence type="ECO:0000256" key="6">
    <source>
        <dbReference type="SAM" id="Phobius"/>
    </source>
</evidence>
<sequence>TSKQLNTELDARPIGYGGMLIEGLLAVIALITAVVLIPSQYQTFFPPGGGANPITLFANGVGGFISKLGIPLKIGIIFAAMAIAEFALTSLDTATRLGRFIFQEFFRKENPSPIRIFLTNRFVATFFTILPGGILALSGSYQSIWPIFGAANQLLAALALLAVSVWLAKKQIKNYFVRYPMFIMFAITLSALVVLVYKKIQLIINYFSNKPAPEGLSITGTFFLLLIALMLFAVAVSLVYQAARSFKKIK</sequence>
<feature type="transmembrane region" description="Helical" evidence="6">
    <location>
        <begin position="14"/>
        <end position="37"/>
    </location>
</feature>
<comment type="caution">
    <text evidence="8">The sequence shown here is derived from an EMBL/GenBank/DDBJ whole genome shotgun (WGS) entry which is preliminary data.</text>
</comment>
<feature type="transmembrane region" description="Helical" evidence="6">
    <location>
        <begin position="76"/>
        <end position="95"/>
    </location>
</feature>
<evidence type="ECO:0000256" key="4">
    <source>
        <dbReference type="ARBA" id="ARBA00022989"/>
    </source>
</evidence>
<name>X0UWX2_9ZZZZ</name>
<keyword evidence="3 6" id="KW-0812">Transmembrane</keyword>
<keyword evidence="4 6" id="KW-1133">Transmembrane helix</keyword>
<keyword evidence="5 6" id="KW-0472">Membrane</keyword>
<dbReference type="GO" id="GO:0009267">
    <property type="term" value="P:cellular response to starvation"/>
    <property type="evidence" value="ECO:0007669"/>
    <property type="project" value="InterPro"/>
</dbReference>
<evidence type="ECO:0000259" key="7">
    <source>
        <dbReference type="Pfam" id="PF02554"/>
    </source>
</evidence>
<dbReference type="PANTHER" id="PTHR30252:SF0">
    <property type="entry name" value="PEPTIDE TRANSPORTER CSTA"/>
    <property type="match status" value="1"/>
</dbReference>
<evidence type="ECO:0000256" key="2">
    <source>
        <dbReference type="ARBA" id="ARBA00022475"/>
    </source>
</evidence>
<gene>
    <name evidence="8" type="ORF">S01H1_44805</name>
</gene>
<feature type="transmembrane region" description="Helical" evidence="6">
    <location>
        <begin position="116"/>
        <end position="138"/>
    </location>
</feature>
<dbReference type="InterPro" id="IPR051605">
    <property type="entry name" value="CstA"/>
</dbReference>
<feature type="transmembrane region" description="Helical" evidence="6">
    <location>
        <begin position="144"/>
        <end position="167"/>
    </location>
</feature>
<dbReference type="EMBL" id="BARS01028599">
    <property type="protein sequence ID" value="GAG10349.1"/>
    <property type="molecule type" value="Genomic_DNA"/>
</dbReference>
<evidence type="ECO:0000256" key="5">
    <source>
        <dbReference type="ARBA" id="ARBA00023136"/>
    </source>
</evidence>